<gene>
    <name evidence="2" type="ORF">UU67_C0003G0032</name>
</gene>
<dbReference type="PANTHER" id="PTHR12350">
    <property type="entry name" value="HISTONE-LYSINE N-METHYLTRANSFERASE-RELATED"/>
    <property type="match status" value="1"/>
</dbReference>
<dbReference type="PANTHER" id="PTHR12350:SF19">
    <property type="entry name" value="SET DOMAIN-CONTAINING PROTEIN"/>
    <property type="match status" value="1"/>
</dbReference>
<dbReference type="Proteomes" id="UP000034753">
    <property type="component" value="Unassembled WGS sequence"/>
</dbReference>
<dbReference type="CDD" id="cd08161">
    <property type="entry name" value="SET"/>
    <property type="match status" value="1"/>
</dbReference>
<proteinExistence type="predicted"/>
<organism evidence="2 3">
    <name type="scientific">Candidatus Daviesbacteria bacterium GW2011_GWB1_41_5</name>
    <dbReference type="NCBI Taxonomy" id="1618429"/>
    <lineage>
        <taxon>Bacteria</taxon>
        <taxon>Candidatus Daviesiibacteriota</taxon>
    </lineage>
</organism>
<dbReference type="InterPro" id="IPR046341">
    <property type="entry name" value="SET_dom_sf"/>
</dbReference>
<evidence type="ECO:0000259" key="1">
    <source>
        <dbReference type="PROSITE" id="PS50280"/>
    </source>
</evidence>
<name>A0A0G0WND7_9BACT</name>
<feature type="domain" description="SET" evidence="1">
    <location>
        <begin position="6"/>
        <end position="117"/>
    </location>
</feature>
<dbReference type="EMBL" id="LCBN01000003">
    <property type="protein sequence ID" value="KKS14310.1"/>
    <property type="molecule type" value="Genomic_DNA"/>
</dbReference>
<dbReference type="SMART" id="SM00317">
    <property type="entry name" value="SET"/>
    <property type="match status" value="2"/>
</dbReference>
<evidence type="ECO:0000313" key="2">
    <source>
        <dbReference type="EMBL" id="KKS14310.1"/>
    </source>
</evidence>
<dbReference type="Gene3D" id="2.170.270.10">
    <property type="entry name" value="SET domain"/>
    <property type="match status" value="2"/>
</dbReference>
<dbReference type="SUPFAM" id="SSF82199">
    <property type="entry name" value="SET domain"/>
    <property type="match status" value="2"/>
</dbReference>
<accession>A0A0G0WND7</accession>
<dbReference type="AlphaFoldDB" id="A0A0G0WND7"/>
<feature type="domain" description="SET" evidence="1">
    <location>
        <begin position="136"/>
        <end position="241"/>
    </location>
</feature>
<dbReference type="PROSITE" id="PS50280">
    <property type="entry name" value="SET"/>
    <property type="match status" value="2"/>
</dbReference>
<dbReference type="InterPro" id="IPR053201">
    <property type="entry name" value="Flavunoidine_N-MTase"/>
</dbReference>
<sequence length="289" mass="33163">MLLIKTKIGLSKIHGIGLVANQFIPKGKTVWKFTLGFDIKLSKQKLEKLPMPIKKQILNYTYLDQKTGKYILCGDDARFFNHSISPNTTHAYGKDKYGQTVAVKDIKKGEEITCDYRTFDANFVQRKLVPNSLDNPKIVIKWTNKYGRALFAQDDIKKGEVIAAFDGEIYEVKKASDLPNDPPLFIQDHAIQFEKHKYRDSIGVARLASHACVPNCGIKDKFKIVAMMNIKKGEEISFDYDMSENSDWRMECKCENNSCRKIIGNHSVLPQKIREKYKGYISEYLMRST</sequence>
<comment type="caution">
    <text evidence="2">The sequence shown here is derived from an EMBL/GenBank/DDBJ whole genome shotgun (WGS) entry which is preliminary data.</text>
</comment>
<dbReference type="InterPro" id="IPR001214">
    <property type="entry name" value="SET_dom"/>
</dbReference>
<evidence type="ECO:0000313" key="3">
    <source>
        <dbReference type="Proteomes" id="UP000034753"/>
    </source>
</evidence>
<protein>
    <submittedName>
        <fullName evidence="2">Nuclear protein SET</fullName>
    </submittedName>
</protein>
<dbReference type="Pfam" id="PF00856">
    <property type="entry name" value="SET"/>
    <property type="match status" value="2"/>
</dbReference>
<reference evidence="2 3" key="1">
    <citation type="journal article" date="2015" name="Nature">
        <title>rRNA introns, odd ribosomes, and small enigmatic genomes across a large radiation of phyla.</title>
        <authorList>
            <person name="Brown C.T."/>
            <person name="Hug L.A."/>
            <person name="Thomas B.C."/>
            <person name="Sharon I."/>
            <person name="Castelle C.J."/>
            <person name="Singh A."/>
            <person name="Wilkins M.J."/>
            <person name="Williams K.H."/>
            <person name="Banfield J.F."/>
        </authorList>
    </citation>
    <scope>NUCLEOTIDE SEQUENCE [LARGE SCALE GENOMIC DNA]</scope>
</reference>